<gene>
    <name evidence="1" type="ORF">KUCAC02_012258</name>
</gene>
<keyword evidence="2" id="KW-1185">Reference proteome</keyword>
<reference evidence="1" key="1">
    <citation type="submission" date="2022-05" db="EMBL/GenBank/DDBJ databases">
        <title>Chromosome-level genome of Chaenocephalus aceratus.</title>
        <authorList>
            <person name="Park H."/>
        </authorList>
    </citation>
    <scope>NUCLEOTIDE SEQUENCE</scope>
    <source>
        <strain evidence="1">KU_202001</strain>
    </source>
</reference>
<organism evidence="1 2">
    <name type="scientific">Chaenocephalus aceratus</name>
    <name type="common">Blackfin icefish</name>
    <name type="synonym">Chaenichthys aceratus</name>
    <dbReference type="NCBI Taxonomy" id="36190"/>
    <lineage>
        <taxon>Eukaryota</taxon>
        <taxon>Metazoa</taxon>
        <taxon>Chordata</taxon>
        <taxon>Craniata</taxon>
        <taxon>Vertebrata</taxon>
        <taxon>Euteleostomi</taxon>
        <taxon>Actinopterygii</taxon>
        <taxon>Neopterygii</taxon>
        <taxon>Teleostei</taxon>
        <taxon>Neoteleostei</taxon>
        <taxon>Acanthomorphata</taxon>
        <taxon>Eupercaria</taxon>
        <taxon>Perciformes</taxon>
        <taxon>Notothenioidei</taxon>
        <taxon>Channichthyidae</taxon>
        <taxon>Chaenocephalus</taxon>
    </lineage>
</organism>
<protein>
    <submittedName>
        <fullName evidence="1">Uncharacterized protein</fullName>
    </submittedName>
</protein>
<dbReference type="EMBL" id="CM043791">
    <property type="protein sequence ID" value="KAI4823683.1"/>
    <property type="molecule type" value="Genomic_DNA"/>
</dbReference>
<comment type="caution">
    <text evidence="1">The sequence shown here is derived from an EMBL/GenBank/DDBJ whole genome shotgun (WGS) entry which is preliminary data.</text>
</comment>
<evidence type="ECO:0000313" key="1">
    <source>
        <dbReference type="EMBL" id="KAI4823683.1"/>
    </source>
</evidence>
<sequence length="183" mass="20092">MALKFHVEDCFLCLSLRCKVRKSRVKEATAPKNSCQPVGCHGAPLGVVKRPASAPVPLKALCRLLGIHMDRIGKLILYLSSVPDALRPVCHGSSVTESPWDTRHFLVDRKNRPAVCPPHRPLSLTLSLFHFINLPPHSSGNSLCGVPVHFYRSGITALSLQHFPELNKLSICLGKSLFFSPGL</sequence>
<name>A0ACB9XA14_CHAAC</name>
<evidence type="ECO:0000313" key="2">
    <source>
        <dbReference type="Proteomes" id="UP001057452"/>
    </source>
</evidence>
<proteinExistence type="predicted"/>
<feature type="non-terminal residue" evidence="1">
    <location>
        <position position="183"/>
    </location>
</feature>
<accession>A0ACB9XA14</accession>
<dbReference type="Proteomes" id="UP001057452">
    <property type="component" value="Chromosome 7"/>
</dbReference>